<evidence type="ECO:0000313" key="1">
    <source>
        <dbReference type="EMBL" id="URE32203.1"/>
    </source>
</evidence>
<dbReference type="EMBL" id="CP097510">
    <property type="protein sequence ID" value="URE32203.1"/>
    <property type="molecule type" value="Genomic_DNA"/>
</dbReference>
<evidence type="ECO:0000313" key="2">
    <source>
        <dbReference type="Proteomes" id="UP001055439"/>
    </source>
</evidence>
<protein>
    <submittedName>
        <fullName evidence="1">Fumarate hydratase 1, mitochondrial</fullName>
    </submittedName>
</protein>
<name>A0A9E7HJD8_9LILI</name>
<sequence>MSVLDIITPLDWYSYSKRSVVERLMIREQENNDEIAVLLHGTGVSMLRNLEAATDAFKPADVLSKLVDSSSARVRGGALAG</sequence>
<accession>A0A9E7HJD8</accession>
<dbReference type="Proteomes" id="UP001055439">
    <property type="component" value="Chromosome 8"/>
</dbReference>
<dbReference type="OrthoDB" id="1435597at2759"/>
<gene>
    <name evidence="1" type="ORF">MUK42_18051</name>
</gene>
<organism evidence="1 2">
    <name type="scientific">Musa troglodytarum</name>
    <name type="common">fe'i banana</name>
    <dbReference type="NCBI Taxonomy" id="320322"/>
    <lineage>
        <taxon>Eukaryota</taxon>
        <taxon>Viridiplantae</taxon>
        <taxon>Streptophyta</taxon>
        <taxon>Embryophyta</taxon>
        <taxon>Tracheophyta</taxon>
        <taxon>Spermatophyta</taxon>
        <taxon>Magnoliopsida</taxon>
        <taxon>Liliopsida</taxon>
        <taxon>Zingiberales</taxon>
        <taxon>Musaceae</taxon>
        <taxon>Musa</taxon>
    </lineage>
</organism>
<proteinExistence type="predicted"/>
<dbReference type="AlphaFoldDB" id="A0A9E7HJD8"/>
<keyword evidence="2" id="KW-1185">Reference proteome</keyword>
<reference evidence="1" key="1">
    <citation type="submission" date="2022-05" db="EMBL/GenBank/DDBJ databases">
        <title>The Musa troglodytarum L. genome provides insights into the mechanism of non-climacteric behaviour and enrichment of carotenoids.</title>
        <authorList>
            <person name="Wang J."/>
        </authorList>
    </citation>
    <scope>NUCLEOTIDE SEQUENCE</scope>
    <source>
        <tissue evidence="1">Leaf</tissue>
    </source>
</reference>